<keyword evidence="2" id="KW-0472">Membrane</keyword>
<evidence type="ECO:0000256" key="2">
    <source>
        <dbReference type="SAM" id="Phobius"/>
    </source>
</evidence>
<name>A0AA46K150_SERMA</name>
<feature type="transmembrane region" description="Helical" evidence="2">
    <location>
        <begin position="49"/>
        <end position="72"/>
    </location>
</feature>
<accession>A0AA46K150</accession>
<dbReference type="InterPro" id="IPR021055">
    <property type="entry name" value="T4BSS_IcmL/DotI"/>
</dbReference>
<evidence type="ECO:0000256" key="1">
    <source>
        <dbReference type="SAM" id="MobiDB-lite"/>
    </source>
</evidence>
<evidence type="ECO:0000313" key="3">
    <source>
        <dbReference type="EMBL" id="TQI77516.1"/>
    </source>
</evidence>
<sequence length="235" mass="25991">MQTQEQSSAEVALAPNMAPPASDDEARAYAHALSMQRQRELGAAFAHRCLNVVVWLCVALVLSLSLNGYLGWQVAHPPVKYFATEKGRLTPAKPTNIPAFSSEDVAAFGADTLRQGFTLDFVHYRAQMTRVEPRFNDQGFEGYNKALTSSNILAAVKNQRMNLSVDVAPGVIRSKGLLGDRFTWEFQYPVTLKLDGQQTSTPAQRFIFTLRIQRADVQEKPAGLEVTQMISTNAN</sequence>
<dbReference type="Proteomes" id="UP000320710">
    <property type="component" value="Unassembled WGS sequence"/>
</dbReference>
<reference evidence="3 4" key="2">
    <citation type="submission" date="2019-07" db="EMBL/GenBank/DDBJ databases">
        <title>Investigation of anaerobic lignin degradation for improved lignocellulosic biofuels.</title>
        <authorList>
            <person name="Deangelis K.PhD."/>
        </authorList>
    </citation>
    <scope>NUCLEOTIDE SEQUENCE [LARGE SCALE GENOMIC DNA]</scope>
    <source>
        <strain evidence="3 4">106R</strain>
    </source>
</reference>
<keyword evidence="2" id="KW-0812">Transmembrane</keyword>
<feature type="region of interest" description="Disordered" evidence="1">
    <location>
        <begin position="1"/>
        <end position="22"/>
    </location>
</feature>
<dbReference type="Pfam" id="PF11393">
    <property type="entry name" value="T4BSS_DotI_IcmL"/>
    <property type="match status" value="1"/>
</dbReference>
<reference evidence="3 4" key="1">
    <citation type="submission" date="2019-06" db="EMBL/GenBank/DDBJ databases">
        <authorList>
            <person name="Deangelis K."/>
            <person name="Huntemann M."/>
            <person name="Clum A."/>
            <person name="Pillay M."/>
            <person name="Palaniappan K."/>
            <person name="Varghese N."/>
            <person name="Mikhailova N."/>
            <person name="Stamatis D."/>
            <person name="Reddy T."/>
            <person name="Daum C."/>
            <person name="Shapiro N."/>
            <person name="Ivanova N."/>
            <person name="Kyrpides N."/>
            <person name="Woyke T."/>
        </authorList>
    </citation>
    <scope>NUCLEOTIDE SEQUENCE [LARGE SCALE GENOMIC DNA]</scope>
    <source>
        <strain evidence="3 4">106R</strain>
    </source>
</reference>
<keyword evidence="2" id="KW-1133">Transmembrane helix</keyword>
<proteinExistence type="predicted"/>
<organism evidence="3 4">
    <name type="scientific">Serratia marcescens</name>
    <dbReference type="NCBI Taxonomy" id="615"/>
    <lineage>
        <taxon>Bacteria</taxon>
        <taxon>Pseudomonadati</taxon>
        <taxon>Pseudomonadota</taxon>
        <taxon>Gammaproteobacteria</taxon>
        <taxon>Enterobacterales</taxon>
        <taxon>Yersiniaceae</taxon>
        <taxon>Serratia</taxon>
    </lineage>
</organism>
<dbReference type="EMBL" id="VFMJ01000002">
    <property type="protein sequence ID" value="TQI77516.1"/>
    <property type="molecule type" value="Genomic_DNA"/>
</dbReference>
<comment type="caution">
    <text evidence="3">The sequence shown here is derived from an EMBL/GenBank/DDBJ whole genome shotgun (WGS) entry which is preliminary data.</text>
</comment>
<dbReference type="RefSeq" id="WP_089186981.1">
    <property type="nucleotide sequence ID" value="NZ_CABHIE010000012.1"/>
</dbReference>
<gene>
    <name evidence="3" type="ORF">FHU12_5386</name>
</gene>
<dbReference type="CDD" id="cd16385">
    <property type="entry name" value="IcmL"/>
    <property type="match status" value="1"/>
</dbReference>
<dbReference type="AlphaFoldDB" id="A0AA46K150"/>
<evidence type="ECO:0000313" key="4">
    <source>
        <dbReference type="Proteomes" id="UP000320710"/>
    </source>
</evidence>
<protein>
    <submittedName>
        <fullName evidence="3">Intracellular multiplication protein IcmL</fullName>
    </submittedName>
</protein>